<proteinExistence type="inferred from homology"/>
<evidence type="ECO:0000256" key="1">
    <source>
        <dbReference type="ARBA" id="ARBA00022988"/>
    </source>
</evidence>
<dbReference type="InterPro" id="IPR002639">
    <property type="entry name" value="UreF"/>
</dbReference>
<comment type="function">
    <text evidence="3">Required for maturation of urease via the functional incorporation of the urease nickel metallocenter.</text>
</comment>
<protein>
    <recommendedName>
        <fullName evidence="3">Urease accessory protein UreF</fullName>
    </recommendedName>
</protein>
<accession>A0A6N9Q8D7</accession>
<dbReference type="PANTHER" id="PTHR33620:SF1">
    <property type="entry name" value="UREASE ACCESSORY PROTEIN F"/>
    <property type="match status" value="1"/>
</dbReference>
<dbReference type="GO" id="GO:0016151">
    <property type="term" value="F:nickel cation binding"/>
    <property type="evidence" value="ECO:0007669"/>
    <property type="project" value="UniProtKB-UniRule"/>
</dbReference>
<evidence type="ECO:0000256" key="2">
    <source>
        <dbReference type="ARBA" id="ARBA00023186"/>
    </source>
</evidence>
<dbReference type="PIRSF" id="PIRSF009467">
    <property type="entry name" value="Ureas_acces_UreF"/>
    <property type="match status" value="1"/>
</dbReference>
<dbReference type="GO" id="GO:0005737">
    <property type="term" value="C:cytoplasm"/>
    <property type="evidence" value="ECO:0007669"/>
    <property type="project" value="UniProtKB-SubCell"/>
</dbReference>
<name>A0A6N9Q8D7_9BACL</name>
<dbReference type="HAMAP" id="MF_01385">
    <property type="entry name" value="UreF"/>
    <property type="match status" value="1"/>
</dbReference>
<evidence type="ECO:0000313" key="4">
    <source>
        <dbReference type="EMBL" id="NBI31128.1"/>
    </source>
</evidence>
<sequence length="229" mass="26410">MNSDSKLLFYVQILDSALPIGGFSHSFGLETYIQDGKIKSLEDLESLVHSQLHHSLVRFESLGIKGIYESLEQNDYDKVFLFDRILNVQRVARESREALLKMGKRLLKLAKTIYPWMDFQPIEKFFIENNSITLPTVHTYVTYHLGIDLDETVKGYCYTNVVTTVNSALRLMSIGQTDGQFIISRSIPVIEEEWESVKDMNPELLHSFAPAQEIYAMNHETLYSRLFMS</sequence>
<gene>
    <name evidence="3" type="primary">ureF</name>
    <name evidence="4" type="ORF">ERL59_19530</name>
</gene>
<keyword evidence="3" id="KW-0963">Cytoplasm</keyword>
<comment type="similarity">
    <text evidence="3">Belongs to the UreF family.</text>
</comment>
<reference evidence="4 5" key="1">
    <citation type="submission" date="2019-01" db="EMBL/GenBank/DDBJ databases">
        <title>Chengkuizengella sp. nov., isolated from deep-sea sediment of East Pacific Ocean.</title>
        <authorList>
            <person name="Yang J."/>
            <person name="Lai Q."/>
            <person name="Shao Z."/>
        </authorList>
    </citation>
    <scope>NUCLEOTIDE SEQUENCE [LARGE SCALE GENOMIC DNA]</scope>
    <source>
        <strain evidence="4 5">YPA3-1-1</strain>
    </source>
</reference>
<dbReference type="EMBL" id="SIJB01000059">
    <property type="protein sequence ID" value="NBI31128.1"/>
    <property type="molecule type" value="Genomic_DNA"/>
</dbReference>
<evidence type="ECO:0000313" key="5">
    <source>
        <dbReference type="Proteomes" id="UP000448943"/>
    </source>
</evidence>
<keyword evidence="2 3" id="KW-0143">Chaperone</keyword>
<dbReference type="Pfam" id="PF01730">
    <property type="entry name" value="UreF"/>
    <property type="match status" value="1"/>
</dbReference>
<keyword evidence="1 3" id="KW-0996">Nickel insertion</keyword>
<comment type="subcellular location">
    <subcellularLocation>
        <location evidence="3">Cytoplasm</location>
    </subcellularLocation>
</comment>
<dbReference type="OrthoDB" id="9798772at2"/>
<organism evidence="4 5">
    <name type="scientific">Chengkuizengella marina</name>
    <dbReference type="NCBI Taxonomy" id="2507566"/>
    <lineage>
        <taxon>Bacteria</taxon>
        <taxon>Bacillati</taxon>
        <taxon>Bacillota</taxon>
        <taxon>Bacilli</taxon>
        <taxon>Bacillales</taxon>
        <taxon>Paenibacillaceae</taxon>
        <taxon>Chengkuizengella</taxon>
    </lineage>
</organism>
<dbReference type="RefSeq" id="WP_160647948.1">
    <property type="nucleotide sequence ID" value="NZ_SIJB01000059.1"/>
</dbReference>
<keyword evidence="5" id="KW-1185">Reference proteome</keyword>
<dbReference type="Proteomes" id="UP000448943">
    <property type="component" value="Unassembled WGS sequence"/>
</dbReference>
<evidence type="ECO:0000256" key="3">
    <source>
        <dbReference type="HAMAP-Rule" id="MF_01385"/>
    </source>
</evidence>
<dbReference type="InterPro" id="IPR038277">
    <property type="entry name" value="UreF_sf"/>
</dbReference>
<comment type="caution">
    <text evidence="4">The sequence shown here is derived from an EMBL/GenBank/DDBJ whole genome shotgun (WGS) entry which is preliminary data.</text>
</comment>
<comment type="subunit">
    <text evidence="3">UreD, UreF and UreG form a complex that acts as a GTP-hydrolysis-dependent molecular chaperone, activating the urease apoprotein by helping to assemble the nickel containing metallocenter of UreC. The UreE protein probably delivers the nickel.</text>
</comment>
<dbReference type="AlphaFoldDB" id="A0A6N9Q8D7"/>
<dbReference type="Gene3D" id="1.10.4190.10">
    <property type="entry name" value="Urease accessory protein UreF"/>
    <property type="match status" value="1"/>
</dbReference>
<dbReference type="PANTHER" id="PTHR33620">
    <property type="entry name" value="UREASE ACCESSORY PROTEIN F"/>
    <property type="match status" value="1"/>
</dbReference>